<gene>
    <name evidence="1" type="ORF">EYZ11_001326</name>
</gene>
<evidence type="ECO:0000313" key="2">
    <source>
        <dbReference type="Proteomes" id="UP000308092"/>
    </source>
</evidence>
<evidence type="ECO:0000313" key="1">
    <source>
        <dbReference type="EMBL" id="THC99238.1"/>
    </source>
</evidence>
<dbReference type="EMBL" id="SOSA01000023">
    <property type="protein sequence ID" value="THC99238.1"/>
    <property type="molecule type" value="Genomic_DNA"/>
</dbReference>
<dbReference type="AlphaFoldDB" id="A0A4S3JV00"/>
<name>A0A4S3JV00_9EURO</name>
<accession>A0A4S3JV00</accession>
<protein>
    <submittedName>
        <fullName evidence="1">Uncharacterized protein</fullName>
    </submittedName>
</protein>
<proteinExistence type="predicted"/>
<reference evidence="1 2" key="1">
    <citation type="submission" date="2019-03" db="EMBL/GenBank/DDBJ databases">
        <title>The genome sequence of a newly discovered highly antifungal drug resistant Aspergillus species, Aspergillus tanneri NIH 1004.</title>
        <authorList>
            <person name="Mounaud S."/>
            <person name="Singh I."/>
            <person name="Joardar V."/>
            <person name="Pakala S."/>
            <person name="Pakala S."/>
            <person name="Venepally P."/>
            <person name="Hoover J."/>
            <person name="Nierman W."/>
            <person name="Chung J."/>
            <person name="Losada L."/>
        </authorList>
    </citation>
    <scope>NUCLEOTIDE SEQUENCE [LARGE SCALE GENOMIC DNA]</scope>
    <source>
        <strain evidence="1 2">NIH1004</strain>
    </source>
</reference>
<organism evidence="1 2">
    <name type="scientific">Aspergillus tanneri</name>
    <dbReference type="NCBI Taxonomy" id="1220188"/>
    <lineage>
        <taxon>Eukaryota</taxon>
        <taxon>Fungi</taxon>
        <taxon>Dikarya</taxon>
        <taxon>Ascomycota</taxon>
        <taxon>Pezizomycotina</taxon>
        <taxon>Eurotiomycetes</taxon>
        <taxon>Eurotiomycetidae</taxon>
        <taxon>Eurotiales</taxon>
        <taxon>Aspergillaceae</taxon>
        <taxon>Aspergillus</taxon>
        <taxon>Aspergillus subgen. Circumdati</taxon>
    </lineage>
</organism>
<dbReference type="Proteomes" id="UP000308092">
    <property type="component" value="Unassembled WGS sequence"/>
</dbReference>
<keyword evidence="2" id="KW-1185">Reference proteome</keyword>
<sequence>MTHHGDSYLRRPRSQHTSTYFALCQV</sequence>
<dbReference type="VEuPathDB" id="FungiDB:EYZ11_001326"/>
<comment type="caution">
    <text evidence="1">The sequence shown here is derived from an EMBL/GenBank/DDBJ whole genome shotgun (WGS) entry which is preliminary data.</text>
</comment>